<protein>
    <submittedName>
        <fullName evidence="3">Phospholipase A2</fullName>
    </submittedName>
</protein>
<dbReference type="GO" id="GO:0050482">
    <property type="term" value="P:arachidonate secretion"/>
    <property type="evidence" value="ECO:0007669"/>
    <property type="project" value="InterPro"/>
</dbReference>
<dbReference type="WBParaSite" id="NBR_0001951701-mRNA-1">
    <property type="protein sequence ID" value="NBR_0001951701-mRNA-1"/>
    <property type="gene ID" value="NBR_0001951701"/>
</dbReference>
<dbReference type="EMBL" id="UYSL01024245">
    <property type="protein sequence ID" value="VDL83252.1"/>
    <property type="molecule type" value="Genomic_DNA"/>
</dbReference>
<evidence type="ECO:0000313" key="2">
    <source>
        <dbReference type="Proteomes" id="UP000271162"/>
    </source>
</evidence>
<evidence type="ECO:0000313" key="3">
    <source>
        <dbReference type="WBParaSite" id="NBR_0001951701-mRNA-1"/>
    </source>
</evidence>
<reference evidence="3" key="1">
    <citation type="submission" date="2017-02" db="UniProtKB">
        <authorList>
            <consortium name="WormBaseParasite"/>
        </authorList>
    </citation>
    <scope>IDENTIFICATION</scope>
</reference>
<dbReference type="GO" id="GO:0006644">
    <property type="term" value="P:phospholipid metabolic process"/>
    <property type="evidence" value="ECO:0007669"/>
    <property type="project" value="InterPro"/>
</dbReference>
<gene>
    <name evidence="1" type="ORF">NBR_LOCUS19518</name>
</gene>
<evidence type="ECO:0000313" key="1">
    <source>
        <dbReference type="EMBL" id="VDL83252.1"/>
    </source>
</evidence>
<reference evidence="1 2" key="2">
    <citation type="submission" date="2018-11" db="EMBL/GenBank/DDBJ databases">
        <authorList>
            <consortium name="Pathogen Informatics"/>
        </authorList>
    </citation>
    <scope>NUCLEOTIDE SEQUENCE [LARGE SCALE GENOMIC DNA]</scope>
</reference>
<sequence length="149" mass="17030">MELWSTAYAPVLLVIGIKTVATISYENWFCGDNSFTRIVSYYSMLLYCRRYTVQVNHCCALHDNCYDLQLGRKKCDLEFCKCAEQATDPESCVLTDFSCAMLGVVGQQAYTEAAFYNEPDDFEKLVPAIHGVDEAILQLYEKCPRVMRE</sequence>
<organism evidence="3">
    <name type="scientific">Nippostrongylus brasiliensis</name>
    <name type="common">Rat hookworm</name>
    <dbReference type="NCBI Taxonomy" id="27835"/>
    <lineage>
        <taxon>Eukaryota</taxon>
        <taxon>Metazoa</taxon>
        <taxon>Ecdysozoa</taxon>
        <taxon>Nematoda</taxon>
        <taxon>Chromadorea</taxon>
        <taxon>Rhabditida</taxon>
        <taxon>Rhabditina</taxon>
        <taxon>Rhabditomorpha</taxon>
        <taxon>Strongyloidea</taxon>
        <taxon>Heligmosomidae</taxon>
        <taxon>Nippostrongylus</taxon>
    </lineage>
</organism>
<dbReference type="GO" id="GO:0004623">
    <property type="term" value="F:phospholipase A2 activity"/>
    <property type="evidence" value="ECO:0007669"/>
    <property type="project" value="InterPro"/>
</dbReference>
<accession>A0A0N4YQJ5</accession>
<dbReference type="InterPro" id="IPR036444">
    <property type="entry name" value="PLipase_A2_dom_sf"/>
</dbReference>
<keyword evidence="2" id="KW-1185">Reference proteome</keyword>
<dbReference type="InterPro" id="IPR053322">
    <property type="entry name" value="PLA2-like"/>
</dbReference>
<proteinExistence type="predicted"/>
<dbReference type="SUPFAM" id="SSF48619">
    <property type="entry name" value="Phospholipase A2, PLA2"/>
    <property type="match status" value="1"/>
</dbReference>
<dbReference type="Proteomes" id="UP000271162">
    <property type="component" value="Unassembled WGS sequence"/>
</dbReference>
<dbReference type="AlphaFoldDB" id="A0A0N4YQJ5"/>
<dbReference type="PANTHER" id="PTHR34228">
    <property type="entry name" value="PROTEIN CBG09474-RELATED"/>
    <property type="match status" value="1"/>
</dbReference>
<name>A0A0N4YQJ5_NIPBR</name>
<dbReference type="OMA" id="MIARICF"/>